<evidence type="ECO:0000313" key="2">
    <source>
        <dbReference type="Proteomes" id="UP000324800"/>
    </source>
</evidence>
<reference evidence="1 2" key="1">
    <citation type="submission" date="2019-03" db="EMBL/GenBank/DDBJ databases">
        <title>Single cell metagenomics reveals metabolic interactions within the superorganism composed of flagellate Streblomastix strix and complex community of Bacteroidetes bacteria on its surface.</title>
        <authorList>
            <person name="Treitli S.C."/>
            <person name="Kolisko M."/>
            <person name="Husnik F."/>
            <person name="Keeling P."/>
            <person name="Hampl V."/>
        </authorList>
    </citation>
    <scope>NUCLEOTIDE SEQUENCE [LARGE SCALE GENOMIC DNA]</scope>
    <source>
        <strain evidence="1">ST1C</strain>
    </source>
</reference>
<accession>A0A5J4VWT6</accession>
<proteinExistence type="predicted"/>
<sequence>MAITNKKITDTMSDFLNGNGVGVNFGSVSESLDQKVKIKASGKSDNEGYLPVVRKVEFFPIDHYRFQIALENCSQAAKSAVQVAQKEMDQRNYKQVRDFLFENPDGNLGSKKIQMELSISSHILNLAKKCVALKDTYLAARLLLRLVQNIQTHQKYRTSRHQNIDAFDHPEALSPCSSYASQIPIVNCEQLQMTNNPTIQFTIVKMVKQQLGSLFKLGEQGAWFEGDDKQKQLNEGGQQYQQQQQQQQNKEQEKDDENIIKGDAAAPQRESIRASQGGIKISSQSVQFLTVL</sequence>
<protein>
    <submittedName>
        <fullName evidence="1">Uncharacterized protein</fullName>
    </submittedName>
</protein>
<dbReference type="Proteomes" id="UP000324800">
    <property type="component" value="Unassembled WGS sequence"/>
</dbReference>
<organism evidence="1 2">
    <name type="scientific">Streblomastix strix</name>
    <dbReference type="NCBI Taxonomy" id="222440"/>
    <lineage>
        <taxon>Eukaryota</taxon>
        <taxon>Metamonada</taxon>
        <taxon>Preaxostyla</taxon>
        <taxon>Oxymonadida</taxon>
        <taxon>Streblomastigidae</taxon>
        <taxon>Streblomastix</taxon>
    </lineage>
</organism>
<evidence type="ECO:0000313" key="1">
    <source>
        <dbReference type="EMBL" id="KAA6386940.1"/>
    </source>
</evidence>
<dbReference type="EMBL" id="SNRW01004580">
    <property type="protein sequence ID" value="KAA6386940.1"/>
    <property type="molecule type" value="Genomic_DNA"/>
</dbReference>
<dbReference type="AlphaFoldDB" id="A0A5J4VWT6"/>
<comment type="caution">
    <text evidence="1">The sequence shown here is derived from an EMBL/GenBank/DDBJ whole genome shotgun (WGS) entry which is preliminary data.</text>
</comment>
<gene>
    <name evidence="1" type="ORF">EZS28_017533</name>
</gene>
<name>A0A5J4VWT6_9EUKA</name>
<dbReference type="OrthoDB" id="10250638at2759"/>